<evidence type="ECO:0000256" key="1">
    <source>
        <dbReference type="ARBA" id="ARBA00004613"/>
    </source>
</evidence>
<reference evidence="12" key="1">
    <citation type="journal article" date="2002" name="Science">
        <title>The genome sequence of the malaria mosquito Anopheles gambiae.</title>
        <authorList>
            <person name="Holt R.A."/>
            <person name="Subramanian G.M."/>
            <person name="Halpern A."/>
            <person name="Sutton G.G."/>
            <person name="Charlab R."/>
            <person name="Nusskern D.R."/>
            <person name="Wincker P."/>
            <person name="Clark A.G."/>
            <person name="Ribeiro J.M."/>
            <person name="Wides R."/>
            <person name="Salzberg S.L."/>
            <person name="Loftus B."/>
            <person name="Yandell M."/>
            <person name="Majoros W.H."/>
            <person name="Rusch D.B."/>
            <person name="Lai Z."/>
            <person name="Kraft C.L."/>
            <person name="Abril J.F."/>
            <person name="Anthouard V."/>
            <person name="Arensburger P."/>
            <person name="Atkinson P.W."/>
            <person name="Baden H."/>
            <person name="de Berardinis V."/>
            <person name="Baldwin D."/>
            <person name="Benes V."/>
            <person name="Biedler J."/>
            <person name="Blass C."/>
            <person name="Bolanos R."/>
            <person name="Boscus D."/>
            <person name="Barnstead M."/>
            <person name="Cai S."/>
            <person name="Center A."/>
            <person name="Chaturverdi K."/>
            <person name="Christophides G.K."/>
            <person name="Chrystal M.A."/>
            <person name="Clamp M."/>
            <person name="Cravchik A."/>
            <person name="Curwen V."/>
            <person name="Dana A."/>
            <person name="Delcher A."/>
            <person name="Dew I."/>
            <person name="Evans C.A."/>
            <person name="Flanigan M."/>
            <person name="Grundschober-Freimoser A."/>
            <person name="Friedli L."/>
            <person name="Gu Z."/>
            <person name="Guan P."/>
            <person name="Guigo R."/>
            <person name="Hillenmeyer M.E."/>
            <person name="Hladun S.L."/>
            <person name="Hogan J.R."/>
            <person name="Hong Y.S."/>
            <person name="Hoover J."/>
            <person name="Jaillon O."/>
            <person name="Ke Z."/>
            <person name="Kodira C."/>
            <person name="Kokoza E."/>
            <person name="Koutsos A."/>
            <person name="Letunic I."/>
            <person name="Levitsky A."/>
            <person name="Liang Y."/>
            <person name="Lin J.J."/>
            <person name="Lobo N.F."/>
            <person name="Lopez J.R."/>
            <person name="Malek J.A."/>
            <person name="McIntosh T.C."/>
            <person name="Meister S."/>
            <person name="Miller J."/>
            <person name="Mobarry C."/>
            <person name="Mongin E."/>
            <person name="Murphy S.D."/>
            <person name="O'Brochta D.A."/>
            <person name="Pfannkoch C."/>
            <person name="Qi R."/>
            <person name="Regier M.A."/>
            <person name="Remington K."/>
            <person name="Shao H."/>
            <person name="Sharakhova M.V."/>
            <person name="Sitter C.D."/>
            <person name="Shetty J."/>
            <person name="Smith T.J."/>
            <person name="Strong R."/>
            <person name="Sun J."/>
            <person name="Thomasova D."/>
            <person name="Ton L.Q."/>
            <person name="Topalis P."/>
            <person name="Tu Z."/>
            <person name="Unger M.F."/>
            <person name="Walenz B."/>
            <person name="Wang A."/>
            <person name="Wang J."/>
            <person name="Wang M."/>
            <person name="Wang X."/>
            <person name="Woodford K.J."/>
            <person name="Wortman J.R."/>
            <person name="Wu M."/>
            <person name="Yao A."/>
            <person name="Zdobnov E.M."/>
            <person name="Zhang H."/>
            <person name="Zhao Q."/>
            <person name="Zhao S."/>
            <person name="Zhu S.C."/>
            <person name="Zhimulev I."/>
            <person name="Coluzzi M."/>
            <person name="della Torre A."/>
            <person name="Roth C.W."/>
            <person name="Louis C."/>
            <person name="Kalush F."/>
            <person name="Mural R.J."/>
            <person name="Myers E.W."/>
            <person name="Adams M.D."/>
            <person name="Smith H.O."/>
            <person name="Broder S."/>
            <person name="Gardner M.J."/>
            <person name="Fraser C.M."/>
            <person name="Birney E."/>
            <person name="Bork P."/>
            <person name="Brey P.T."/>
            <person name="Venter J.C."/>
            <person name="Weissenbach J."/>
            <person name="Kafatos F.C."/>
            <person name="Collins F.H."/>
            <person name="Hoffman S.L."/>
        </authorList>
    </citation>
    <scope>NUCLEOTIDE SEQUENCE [LARGE SCALE GENOMIC DNA]</scope>
    <source>
        <strain evidence="12">PEST</strain>
    </source>
</reference>
<evidence type="ECO:0000256" key="7">
    <source>
        <dbReference type="ARBA" id="ARBA00057615"/>
    </source>
</evidence>
<dbReference type="GO" id="GO:0005615">
    <property type="term" value="C:extracellular space"/>
    <property type="evidence" value="ECO:0007669"/>
    <property type="project" value="UniProtKB-ARBA"/>
</dbReference>
<evidence type="ECO:0000313" key="12">
    <source>
        <dbReference type="EMBL" id="EAA05431.1"/>
    </source>
</evidence>
<reference evidence="12" key="3">
    <citation type="journal article" date="2004" name="Trends Parasitol.">
        <title>The Anopheles gambiae genome: an update.</title>
        <authorList>
            <person name="Mongin E."/>
            <person name="Louis C."/>
            <person name="Holt R.A."/>
            <person name="Birney E."/>
            <person name="Collins F.H."/>
        </authorList>
    </citation>
    <scope>NUCLEOTIDE SEQUENCE</scope>
    <source>
        <strain evidence="12">PEST</strain>
    </source>
</reference>
<feature type="domain" description="Alpha-2-macroglobulin bait region" evidence="10">
    <location>
        <begin position="432"/>
        <end position="564"/>
    </location>
</feature>
<reference evidence="12" key="4">
    <citation type="journal article" date="2007" name="Genome Biol.">
        <title>Update of the Anopheles gambiae PEST genome assembly.</title>
        <authorList>
            <person name="Sharakhova M.V."/>
            <person name="Hammond M.P."/>
            <person name="Lobo N.F."/>
            <person name="Krzywinski J."/>
            <person name="Unger M.F."/>
            <person name="Hillenmeyer M.E."/>
            <person name="Bruggner R.V."/>
            <person name="Birney E."/>
            <person name="Collins F.H."/>
        </authorList>
    </citation>
    <scope>NUCLEOTIDE SEQUENCE</scope>
    <source>
        <strain evidence="12">PEST</strain>
    </source>
</reference>
<dbReference type="VEuPathDB" id="VectorBase:AGAP010818"/>
<keyword evidence="3" id="KW-0732">Signal</keyword>
<dbReference type="InterPro" id="IPR002890">
    <property type="entry name" value="MG2"/>
</dbReference>
<dbReference type="Gene3D" id="1.50.10.20">
    <property type="match status" value="1"/>
</dbReference>
<name>Q7QGM3_ANOGA</name>
<proteinExistence type="predicted"/>
<dbReference type="GO" id="GO:0002376">
    <property type="term" value="P:immune system process"/>
    <property type="evidence" value="ECO:0007669"/>
    <property type="project" value="UniProtKB-KW"/>
</dbReference>
<dbReference type="InterPro" id="IPR013783">
    <property type="entry name" value="Ig-like_fold"/>
</dbReference>
<keyword evidence="2" id="KW-0964">Secreted</keyword>
<dbReference type="Gene3D" id="2.60.40.1930">
    <property type="match status" value="2"/>
</dbReference>
<dbReference type="Pfam" id="PF17791">
    <property type="entry name" value="MG3"/>
    <property type="match status" value="1"/>
</dbReference>
<dbReference type="Gene3D" id="2.60.40.10">
    <property type="entry name" value="Immunoglobulins"/>
    <property type="match status" value="2"/>
</dbReference>
<evidence type="ECO:0000259" key="10">
    <source>
        <dbReference type="SMART" id="SM01359"/>
    </source>
</evidence>
<comment type="subcellular location">
    <subcellularLocation>
        <location evidence="1">Secreted</location>
    </subcellularLocation>
</comment>
<dbReference type="PANTHER" id="PTHR11412:SF136">
    <property type="entry name" value="CD109 ANTIGEN"/>
    <property type="match status" value="1"/>
</dbReference>
<dbReference type="PANTHER" id="PTHR11412">
    <property type="entry name" value="MACROGLOBULIN / COMPLEMENT"/>
    <property type="match status" value="1"/>
</dbReference>
<comment type="subunit">
    <text evidence="8">Heterodimer of a TEP1-N chain and an TEP1-C chain non-covalently linked. Forms a complex composed of TEP1-N and TEP1-C heterodimer, LRIM1 and APL1C; the interaction stabilizes TEP1-N and TEP1-C heterodimer, prevents its binding to tissues while circulating in the hemolymph and protects the thioester bond from hydrolysis. Mature TEP1 and to a lesser extent full-length TEP1 interact with SPCLIP1; the interaction is induced by microbial infection.</text>
</comment>
<keyword evidence="6" id="KW-0325">Glycoprotein</keyword>
<dbReference type="eggNOG" id="KOG1366">
    <property type="taxonomic scope" value="Eukaryota"/>
</dbReference>
<feature type="domain" description="Alpha-2-macroglobulin" evidence="11">
    <location>
        <begin position="633"/>
        <end position="724"/>
    </location>
</feature>
<dbReference type="Gene3D" id="2.60.40.2950">
    <property type="match status" value="1"/>
</dbReference>
<organism evidence="12">
    <name type="scientific">Anopheles gambiae</name>
    <name type="common">African malaria mosquito</name>
    <dbReference type="NCBI Taxonomy" id="7165"/>
    <lineage>
        <taxon>Eukaryota</taxon>
        <taxon>Metazoa</taxon>
        <taxon>Ecdysozoa</taxon>
        <taxon>Arthropoda</taxon>
        <taxon>Hexapoda</taxon>
        <taxon>Insecta</taxon>
        <taxon>Pterygota</taxon>
        <taxon>Neoptera</taxon>
        <taxon>Endopterygota</taxon>
        <taxon>Diptera</taxon>
        <taxon>Nematocera</taxon>
        <taxon>Culicoidea</taxon>
        <taxon>Culicidae</taxon>
        <taxon>Anophelinae</taxon>
        <taxon>Anopheles</taxon>
    </lineage>
</organism>
<dbReference type="Gene3D" id="2.60.120.1540">
    <property type="match status" value="1"/>
</dbReference>
<evidence type="ECO:0000256" key="6">
    <source>
        <dbReference type="ARBA" id="ARBA00023180"/>
    </source>
</evidence>
<keyword evidence="4" id="KW-0391">Immunity</keyword>
<dbReference type="SUPFAM" id="SSF48239">
    <property type="entry name" value="Terpenoid cyclases/Protein prenyltransferases"/>
    <property type="match status" value="1"/>
</dbReference>
<dbReference type="STRING" id="7165.Q7QGM3"/>
<dbReference type="FunFam" id="2.60.40.1930:FF:000001">
    <property type="entry name" value="CD109 isoform 3"/>
    <property type="match status" value="1"/>
</dbReference>
<dbReference type="VEuPathDB" id="VectorBase:AGAMI1_012666"/>
<dbReference type="InterPro" id="IPR041555">
    <property type="entry name" value="MG3"/>
</dbReference>
<dbReference type="PaxDb" id="7165-AGAP010818-PA"/>
<dbReference type="InterPro" id="IPR050473">
    <property type="entry name" value="A2M/Complement_sys"/>
</dbReference>
<dbReference type="InterPro" id="IPR011625">
    <property type="entry name" value="A2M_N_BRD"/>
</dbReference>
<dbReference type="HOGENOM" id="CLU_001634_5_0_1"/>
<comment type="function">
    <text evidence="7">Binds covalently through a thioester bond to the pathogen surface resulting in pathogen clearance.</text>
</comment>
<dbReference type="InterPro" id="IPR008930">
    <property type="entry name" value="Terpenoid_cyclase/PrenylTrfase"/>
</dbReference>
<dbReference type="Pfam" id="PF00207">
    <property type="entry name" value="A2M"/>
    <property type="match status" value="1"/>
</dbReference>
<evidence type="ECO:0000256" key="5">
    <source>
        <dbReference type="ARBA" id="ARBA00022966"/>
    </source>
</evidence>
<dbReference type="Pfam" id="PF07703">
    <property type="entry name" value="A2M_BRD"/>
    <property type="match status" value="1"/>
</dbReference>
<dbReference type="Gene3D" id="2.60.40.1940">
    <property type="match status" value="1"/>
</dbReference>
<reference evidence="12" key="5">
    <citation type="submission" date="2011-05" db="EMBL/GenBank/DDBJ databases">
        <authorList>
            <consortium name="VectorBase"/>
        </authorList>
    </citation>
    <scope>NUCLEOTIDE SEQUENCE</scope>
    <source>
        <strain evidence="12">PEST</strain>
    </source>
</reference>
<evidence type="ECO:0000256" key="4">
    <source>
        <dbReference type="ARBA" id="ARBA00022859"/>
    </source>
</evidence>
<accession>Q7QGM3</accession>
<dbReference type="OMA" id="MININMP"/>
<dbReference type="InterPro" id="IPR040839">
    <property type="entry name" value="MG4"/>
</dbReference>
<dbReference type="Pfam" id="PF17789">
    <property type="entry name" value="MG4"/>
    <property type="match status" value="1"/>
</dbReference>
<evidence type="ECO:0000259" key="11">
    <source>
        <dbReference type="SMART" id="SM01360"/>
    </source>
</evidence>
<dbReference type="SMART" id="SM01359">
    <property type="entry name" value="A2M_N_2"/>
    <property type="match status" value="1"/>
</dbReference>
<reference evidence="12" key="2">
    <citation type="submission" date="2002-03" db="EMBL/GenBank/DDBJ databases">
        <authorList>
            <consortium name="The Anopheles Genome Sequencing Consortium"/>
        </authorList>
    </citation>
    <scope>NUCLEOTIDE SEQUENCE</scope>
    <source>
        <strain evidence="12">PEST</strain>
    </source>
</reference>
<protein>
    <recommendedName>
        <fullName evidence="9">TEP1-F</fullName>
    </recommendedName>
</protein>
<sequence length="949" mass="107469">MWQFIRSRLFSVIICTGAAHGVLVVGPKYIRTNQEYTLVISNFNSNQTKVDLIVKLEGETDNGLSVLNFTKTVVVRRNMNQMININMPESLAEGNYKITIDAQQGFSFHQEAELVYLSKSISGLIQVDKPVFKPGDTVNFRVIVLDTELKPPAKVKSVHVTIRDPQRNVIHTWSSAKLYTGVFESNLQIAPTPMLVIWNILVQVEGEELVSKTFEVKEYVLSTFDVQVMPSVIPLEEHQAVNLTIEAYYHFGKPVQGVAKVELYLDDELIDQKKELNVYGKGQVELLFFGKFEMYEDQQDVQVKVTFIEHYTNRTVVKLSQITIYKHAYRVELIKESPHFHPGIPFKCVLQFTYHDGTPATGITGKVEVSGMGIETTATRDNDGLIKLELQPNQDIESMHVSISVSIFVDLMNYNYKSLLILQDVFATNAYIKIELKSPIKLNKLMRFTVTCTERMTFFVYYVVSKGNIIDAGFMRPNKRTKYLLQLNATEKMIPKAKILVATLVNRTMVNDIVDIDFQGFRNNFDLSIDEQEIKPGRQIELSMSGRPGAYVGLAAYDKSLLLFNKNHDLFWEDFLELFDGFHSYYTNEFDLFHNMGLFARMDNIMFDESNDKSARSGQQADGTVFRKQFLESWLWKTAIIGNSGTLKLIEVVPDTTTTWYLTGFSIDPVYGLGIIKKPIELTTVQPLIVMESLPYSIKRGEAIEIQFILISNLQEEYTVDVTLYNENNEMEFLGRSISNVSYTKSVSVSPKVGKPVSFLVKAKKLGEMMVRVKASIAIGLATDALEKVIRVMPESLVQSGVESFGFFMDSHQNRTPVNRNIDKKADNGSKLTGSRAIGFRVNPNLRTQVKENLNDLRTASPSCRNVIRLGLNFAVADYLIACGPKEQNLPENAVNVLSKEYMLLMTCLNSNGLFDNVTNNVSNIFYTAFVANTLDTAPKNVRRQVMLN</sequence>
<dbReference type="Gene3D" id="2.20.130.20">
    <property type="match status" value="2"/>
</dbReference>
<dbReference type="EMBL" id="AAAB01008823">
    <property type="protein sequence ID" value="EAA05431.1"/>
    <property type="molecule type" value="Genomic_DNA"/>
</dbReference>
<dbReference type="AlphaFoldDB" id="Q7QGM3"/>
<dbReference type="InParanoid" id="Q7QGM3"/>
<dbReference type="Pfam" id="PF01835">
    <property type="entry name" value="MG2"/>
    <property type="match status" value="1"/>
</dbReference>
<dbReference type="GO" id="GO:0004866">
    <property type="term" value="F:endopeptidase inhibitor activity"/>
    <property type="evidence" value="ECO:0007669"/>
    <property type="project" value="InterPro"/>
</dbReference>
<evidence type="ECO:0000256" key="8">
    <source>
        <dbReference type="ARBA" id="ARBA00063781"/>
    </source>
</evidence>
<evidence type="ECO:0000256" key="2">
    <source>
        <dbReference type="ARBA" id="ARBA00022525"/>
    </source>
</evidence>
<evidence type="ECO:0000256" key="9">
    <source>
        <dbReference type="ARBA" id="ARBA00078071"/>
    </source>
</evidence>
<keyword evidence="5" id="KW-0882">Thioester bond</keyword>
<gene>
    <name evidence="12" type="primary">TEP11</name>
    <name evidence="12" type="ORF">AgaP_AGAP010818</name>
</gene>
<dbReference type="SMART" id="SM01360">
    <property type="entry name" value="A2M"/>
    <property type="match status" value="1"/>
</dbReference>
<dbReference type="InterPro" id="IPR001599">
    <property type="entry name" value="Macroglobln_a2"/>
</dbReference>
<evidence type="ECO:0000256" key="3">
    <source>
        <dbReference type="ARBA" id="ARBA00022729"/>
    </source>
</evidence>
<comment type="caution">
    <text evidence="12">The sequence shown here is derived from an EMBL/GenBank/DDBJ whole genome shotgun (WGS) entry which is preliminary data.</text>
</comment>